<reference evidence="1 2" key="1">
    <citation type="submission" date="2014-02" db="EMBL/GenBank/DDBJ databases">
        <title>Comparative genomics and transcriptomics to identify genetic mechanisms underlying the emergence of carbapenem resistant Acinetobacter baumannii (CRAb).</title>
        <authorList>
            <person name="Harris A.D."/>
            <person name="Johnson K.J."/>
            <person name="George J."/>
            <person name="Shefchek K."/>
            <person name="Daugherty S.C."/>
            <person name="Parankush S."/>
            <person name="Sadzewicz L."/>
            <person name="Tallon L."/>
            <person name="Sengamalay N."/>
            <person name="Hazen T.H."/>
            <person name="Rasko D.A."/>
        </authorList>
    </citation>
    <scope>NUCLEOTIDE SEQUENCE [LARGE SCALE GENOMIC DNA]</scope>
    <source>
        <strain evidence="1 2">1295743</strain>
    </source>
</reference>
<dbReference type="EMBL" id="JEWH01000011">
    <property type="protein sequence ID" value="EXB06459.1"/>
    <property type="molecule type" value="Genomic_DNA"/>
</dbReference>
<evidence type="ECO:0000313" key="2">
    <source>
        <dbReference type="Proteomes" id="UP000020595"/>
    </source>
</evidence>
<dbReference type="AlphaFoldDB" id="A0A009INX8"/>
<organism evidence="1 2">
    <name type="scientific">Acinetobacter baumannii (strain 1295743)</name>
    <dbReference type="NCBI Taxonomy" id="1310613"/>
    <lineage>
        <taxon>Bacteria</taxon>
        <taxon>Pseudomonadati</taxon>
        <taxon>Pseudomonadota</taxon>
        <taxon>Gammaproteobacteria</taxon>
        <taxon>Moraxellales</taxon>
        <taxon>Moraxellaceae</taxon>
        <taxon>Acinetobacter</taxon>
        <taxon>Acinetobacter calcoaceticus/baumannii complex</taxon>
    </lineage>
</organism>
<protein>
    <submittedName>
        <fullName evidence="1">Uncharacterized protein</fullName>
    </submittedName>
</protein>
<comment type="caution">
    <text evidence="1">The sequence shown here is derived from an EMBL/GenBank/DDBJ whole genome shotgun (WGS) entry which is preliminary data.</text>
</comment>
<sequence>MSSKISGYLFVILRESNPQKNLIFMKNGKIIEKYSTHLVLKRVKQLFLD</sequence>
<dbReference type="Proteomes" id="UP000020595">
    <property type="component" value="Unassembled WGS sequence"/>
</dbReference>
<dbReference type="PATRIC" id="fig|1310613.3.peg.1190"/>
<gene>
    <name evidence="1" type="ORF">J512_1241</name>
</gene>
<proteinExistence type="predicted"/>
<name>A0A009INX8_ACIB9</name>
<accession>A0A009INX8</accession>
<evidence type="ECO:0000313" key="1">
    <source>
        <dbReference type="EMBL" id="EXB06459.1"/>
    </source>
</evidence>